<keyword evidence="2" id="KW-0479">Metal-binding</keyword>
<keyword evidence="3" id="KW-0862">Zinc</keyword>
<comment type="similarity">
    <text evidence="1">Belongs to the UPF0587 family.</text>
</comment>
<dbReference type="Proteomes" id="UP000008066">
    <property type="component" value="Unassembled WGS sequence"/>
</dbReference>
<gene>
    <name evidence="5" type="ORF">CTHT_0005210</name>
</gene>
<dbReference type="GO" id="GO:0008270">
    <property type="term" value="F:zinc ion binding"/>
    <property type="evidence" value="ECO:0007669"/>
    <property type="project" value="TreeGrafter"/>
</dbReference>
<dbReference type="eggNOG" id="KOG1296">
    <property type="taxonomic scope" value="Eukaryota"/>
</dbReference>
<sequence length="337" mass="36731">MYALTLTAELEGVTNLRPNDTQDSPFYYTFKVQCTSCREVHPNTVTVSRFRESSASITSVPTPYEQAEPAKAQKILLFDCRGLEFTEFIPEGEWLAEGLESGTQFSGIELTEGECEAHLDDGIMASNELAATLKFLTNAGHLLAETAPETSAYIMSRRNDLLFEHEVQLSDKERQRVCTCCGHIMLPGQGDFLQIKSAKCKQRKKRKSPKGKSAPKLGVQPYQSGPTKTITCGHCGRVTEIKLPAPTPIYRRASKAQVQSQKVSSRVSSKPSTLGAPSSAVSSRQETPSQKPSASASSKKRAKSRKAGLQALLDHANASRNSGLGLGLSLADFMEKK</sequence>
<evidence type="ECO:0000256" key="4">
    <source>
        <dbReference type="SAM" id="MobiDB-lite"/>
    </source>
</evidence>
<proteinExistence type="inferred from homology"/>
<dbReference type="OMA" id="CAICGHI"/>
<dbReference type="RefSeq" id="XP_006691059.1">
    <property type="nucleotide sequence ID" value="XM_006690996.1"/>
</dbReference>
<dbReference type="GO" id="GO:0006396">
    <property type="term" value="P:RNA processing"/>
    <property type="evidence" value="ECO:0007669"/>
    <property type="project" value="InterPro"/>
</dbReference>
<organism evidence="6">
    <name type="scientific">Chaetomium thermophilum (strain DSM 1495 / CBS 144.50 / IMI 039719)</name>
    <name type="common">Thermochaetoides thermophila</name>
    <dbReference type="NCBI Taxonomy" id="759272"/>
    <lineage>
        <taxon>Eukaryota</taxon>
        <taxon>Fungi</taxon>
        <taxon>Dikarya</taxon>
        <taxon>Ascomycota</taxon>
        <taxon>Pezizomycotina</taxon>
        <taxon>Sordariomycetes</taxon>
        <taxon>Sordariomycetidae</taxon>
        <taxon>Sordariales</taxon>
        <taxon>Chaetomiaceae</taxon>
        <taxon>Thermochaetoides</taxon>
    </lineage>
</organism>
<dbReference type="KEGG" id="cthr:CTHT_0005210"/>
<dbReference type="GeneID" id="18254559"/>
<dbReference type="HOGENOM" id="CLU_834409_0_0_1"/>
<dbReference type="Pfam" id="PF05907">
    <property type="entry name" value="CXXC_Zn-b_euk"/>
    <property type="match status" value="1"/>
</dbReference>
<dbReference type="Pfam" id="PF04032">
    <property type="entry name" value="Rpr2"/>
    <property type="match status" value="1"/>
</dbReference>
<dbReference type="STRING" id="759272.G0RY31"/>
<evidence type="ECO:0000313" key="6">
    <source>
        <dbReference type="Proteomes" id="UP000008066"/>
    </source>
</evidence>
<evidence type="ECO:0000256" key="1">
    <source>
        <dbReference type="ARBA" id="ARBA00007818"/>
    </source>
</evidence>
<feature type="compositionally biased region" description="Low complexity" evidence="4">
    <location>
        <begin position="255"/>
        <end position="272"/>
    </location>
</feature>
<evidence type="ECO:0000256" key="3">
    <source>
        <dbReference type="ARBA" id="ARBA00022833"/>
    </source>
</evidence>
<reference evidence="5 6" key="1">
    <citation type="journal article" date="2011" name="Cell">
        <title>Insight into structure and assembly of the nuclear pore complex by utilizing the genome of a eukaryotic thermophile.</title>
        <authorList>
            <person name="Amlacher S."/>
            <person name="Sarges P."/>
            <person name="Flemming D."/>
            <person name="van Noort V."/>
            <person name="Kunze R."/>
            <person name="Devos D.P."/>
            <person name="Arumugam M."/>
            <person name="Bork P."/>
            <person name="Hurt E."/>
        </authorList>
    </citation>
    <scope>NUCLEOTIDE SEQUENCE [LARGE SCALE GENOMIC DNA]</scope>
    <source>
        <strain evidence="6">DSM 1495 / CBS 144.50 / IMI 039719</strain>
    </source>
</reference>
<feature type="region of interest" description="Disordered" evidence="4">
    <location>
        <begin position="252"/>
        <end position="328"/>
    </location>
</feature>
<feature type="compositionally biased region" description="Polar residues" evidence="4">
    <location>
        <begin position="275"/>
        <end position="292"/>
    </location>
</feature>
<dbReference type="PANTHER" id="PTHR12857:SF0">
    <property type="entry name" value="CXXC MOTIF CONTAINING ZINC BINDING PROTEIN"/>
    <property type="match status" value="1"/>
</dbReference>
<evidence type="ECO:0000313" key="5">
    <source>
        <dbReference type="EMBL" id="EGS23817.1"/>
    </source>
</evidence>
<feature type="compositionally biased region" description="Basic residues" evidence="4">
    <location>
        <begin position="199"/>
        <end position="210"/>
    </location>
</feature>
<feature type="region of interest" description="Disordered" evidence="4">
    <location>
        <begin position="199"/>
        <end position="225"/>
    </location>
</feature>
<dbReference type="SUPFAM" id="SSF141678">
    <property type="entry name" value="MAL13P1.257-like"/>
    <property type="match status" value="1"/>
</dbReference>
<protein>
    <submittedName>
        <fullName evidence="5">Putative UPF0587 protein</fullName>
    </submittedName>
</protein>
<evidence type="ECO:0000256" key="2">
    <source>
        <dbReference type="ARBA" id="ARBA00022723"/>
    </source>
</evidence>
<dbReference type="AlphaFoldDB" id="G0RY31"/>
<dbReference type="InterPro" id="IPR008584">
    <property type="entry name" value="CXXC_Zn-binding_euk"/>
</dbReference>
<dbReference type="PANTHER" id="PTHR12857">
    <property type="entry name" value="CXXC MOTIF CONTAINING ZINC BINDING PROTEIN"/>
    <property type="match status" value="1"/>
</dbReference>
<dbReference type="InterPro" id="IPR007175">
    <property type="entry name" value="Rpr2/Snm1/Rpp21"/>
</dbReference>
<keyword evidence="6" id="KW-1185">Reference proteome</keyword>
<dbReference type="OrthoDB" id="10248838at2759"/>
<name>G0RY31_CHATD</name>
<accession>G0RY31</accession>
<dbReference type="EMBL" id="GL988032">
    <property type="protein sequence ID" value="EGS23817.1"/>
    <property type="molecule type" value="Genomic_DNA"/>
</dbReference>